<dbReference type="PROSITE" id="PS00867">
    <property type="entry name" value="CPSASE_2"/>
    <property type="match status" value="1"/>
</dbReference>
<organism evidence="12 13">
    <name type="scientific">Stachybotrys chartarum (strain CBS 109288 / IBT 7711)</name>
    <name type="common">Toxic black mold</name>
    <name type="synonym">Stilbospora chartarum</name>
    <dbReference type="NCBI Taxonomy" id="1280523"/>
    <lineage>
        <taxon>Eukaryota</taxon>
        <taxon>Fungi</taxon>
        <taxon>Dikarya</taxon>
        <taxon>Ascomycota</taxon>
        <taxon>Pezizomycotina</taxon>
        <taxon>Sordariomycetes</taxon>
        <taxon>Hypocreomycetidae</taxon>
        <taxon>Hypocreales</taxon>
        <taxon>Stachybotryaceae</taxon>
        <taxon>Stachybotrys</taxon>
    </lineage>
</organism>
<dbReference type="SUPFAM" id="SSF50891">
    <property type="entry name" value="Cyclophilin-like"/>
    <property type="match status" value="2"/>
</dbReference>
<dbReference type="EMBL" id="KL647405">
    <property type="protein sequence ID" value="KEY74952.1"/>
    <property type="molecule type" value="Genomic_DNA"/>
</dbReference>
<dbReference type="PROSITE" id="PS50979">
    <property type="entry name" value="BC"/>
    <property type="match status" value="1"/>
</dbReference>
<dbReference type="SMART" id="SM00796">
    <property type="entry name" value="AHS1"/>
    <property type="match status" value="1"/>
</dbReference>
<dbReference type="InterPro" id="IPR011053">
    <property type="entry name" value="Single_hybrid_motif"/>
</dbReference>
<evidence type="ECO:0000313" key="12">
    <source>
        <dbReference type="EMBL" id="KEY74952.1"/>
    </source>
</evidence>
<dbReference type="InterPro" id="IPR023631">
    <property type="entry name" value="Amidase_dom"/>
</dbReference>
<dbReference type="Pfam" id="PF00289">
    <property type="entry name" value="Biotin_carb_N"/>
    <property type="match status" value="1"/>
</dbReference>
<dbReference type="Gene3D" id="3.90.1300.10">
    <property type="entry name" value="Amidase signature (AS) domain"/>
    <property type="match status" value="1"/>
</dbReference>
<dbReference type="PANTHER" id="PTHR18866">
    <property type="entry name" value="CARBOXYLASE:PYRUVATE/ACETYL-COA/PROPIONYL-COA CARBOXYLASE"/>
    <property type="match status" value="1"/>
</dbReference>
<protein>
    <recommendedName>
        <fullName evidence="14">Urea amidolyase</fullName>
    </recommendedName>
</protein>
<keyword evidence="5 7" id="KW-0067">ATP-binding</keyword>
<dbReference type="InterPro" id="IPR016185">
    <property type="entry name" value="PreATP-grasp_dom_sf"/>
</dbReference>
<evidence type="ECO:0000256" key="7">
    <source>
        <dbReference type="PROSITE-ProRule" id="PRU00409"/>
    </source>
</evidence>
<feature type="domain" description="ATP-grasp" evidence="10">
    <location>
        <begin position="746"/>
        <end position="944"/>
    </location>
</feature>
<keyword evidence="6" id="KW-0092">Biotin</keyword>
<dbReference type="Proteomes" id="UP000028045">
    <property type="component" value="Unassembled WGS sequence"/>
</dbReference>
<evidence type="ECO:0000259" key="10">
    <source>
        <dbReference type="PROSITE" id="PS50975"/>
    </source>
</evidence>
<dbReference type="SUPFAM" id="SSF51246">
    <property type="entry name" value="Rudiment single hybrid motif"/>
    <property type="match status" value="1"/>
</dbReference>
<dbReference type="GO" id="GO:0016787">
    <property type="term" value="F:hydrolase activity"/>
    <property type="evidence" value="ECO:0007669"/>
    <property type="project" value="UniProtKB-KW"/>
</dbReference>
<dbReference type="Pfam" id="PF02626">
    <property type="entry name" value="CT_A_B"/>
    <property type="match status" value="1"/>
</dbReference>
<name>A0A084BBM3_STACB</name>
<dbReference type="InterPro" id="IPR005481">
    <property type="entry name" value="BC-like_N"/>
</dbReference>
<evidence type="ECO:0000256" key="6">
    <source>
        <dbReference type="ARBA" id="ARBA00023267"/>
    </source>
</evidence>
<dbReference type="InterPro" id="IPR011761">
    <property type="entry name" value="ATP-grasp"/>
</dbReference>
<dbReference type="Gene3D" id="2.40.50.100">
    <property type="match status" value="1"/>
</dbReference>
<evidence type="ECO:0000256" key="4">
    <source>
        <dbReference type="ARBA" id="ARBA00022801"/>
    </source>
</evidence>
<keyword evidence="3 7" id="KW-0547">Nucleotide-binding</keyword>
<dbReference type="SUPFAM" id="SSF51230">
    <property type="entry name" value="Single hybrid motif"/>
    <property type="match status" value="1"/>
</dbReference>
<evidence type="ECO:0000256" key="1">
    <source>
        <dbReference type="ARBA" id="ARBA00001953"/>
    </source>
</evidence>
<evidence type="ECO:0000256" key="2">
    <source>
        <dbReference type="ARBA" id="ARBA00022598"/>
    </source>
</evidence>
<comment type="cofactor">
    <cofactor evidence="1">
        <name>biotin</name>
        <dbReference type="ChEBI" id="CHEBI:57586"/>
    </cofactor>
</comment>
<dbReference type="InterPro" id="IPR003778">
    <property type="entry name" value="CT_A_B"/>
</dbReference>
<evidence type="ECO:0000313" key="13">
    <source>
        <dbReference type="Proteomes" id="UP000028045"/>
    </source>
</evidence>
<dbReference type="InterPro" id="IPR003833">
    <property type="entry name" value="CT_C_D"/>
</dbReference>
<evidence type="ECO:0000256" key="5">
    <source>
        <dbReference type="ARBA" id="ARBA00022840"/>
    </source>
</evidence>
<dbReference type="InterPro" id="IPR053844">
    <property type="entry name" value="AH_C"/>
</dbReference>
<dbReference type="GO" id="GO:0046872">
    <property type="term" value="F:metal ion binding"/>
    <property type="evidence" value="ECO:0007669"/>
    <property type="project" value="InterPro"/>
</dbReference>
<dbReference type="InterPro" id="IPR005482">
    <property type="entry name" value="Biotin_COase_C"/>
</dbReference>
<dbReference type="SMART" id="SM00797">
    <property type="entry name" value="AHS2"/>
    <property type="match status" value="1"/>
</dbReference>
<dbReference type="Gene3D" id="1.20.58.1700">
    <property type="match status" value="1"/>
</dbReference>
<dbReference type="GO" id="GO:0005524">
    <property type="term" value="F:ATP binding"/>
    <property type="evidence" value="ECO:0007669"/>
    <property type="project" value="UniProtKB-UniRule"/>
</dbReference>
<evidence type="ECO:0008006" key="14">
    <source>
        <dbReference type="Google" id="ProtNLM"/>
    </source>
</evidence>
<dbReference type="NCBIfam" id="TIGR02713">
    <property type="entry name" value="allophanate_hyd"/>
    <property type="match status" value="1"/>
</dbReference>
<dbReference type="HOGENOM" id="CLU_002162_4_0_1"/>
<dbReference type="NCBIfam" id="TIGR00724">
    <property type="entry name" value="urea_amlyse_rel"/>
    <property type="match status" value="1"/>
</dbReference>
<keyword evidence="2" id="KW-0436">Ligase</keyword>
<dbReference type="Pfam" id="PF02682">
    <property type="entry name" value="CT_C_D"/>
    <property type="match status" value="1"/>
</dbReference>
<dbReference type="InterPro" id="IPR029000">
    <property type="entry name" value="Cyclophilin-like_dom_sf"/>
</dbReference>
<dbReference type="Pfam" id="PF02786">
    <property type="entry name" value="CPSase_L_D2"/>
    <property type="match status" value="1"/>
</dbReference>
<dbReference type="PROSITE" id="PS50975">
    <property type="entry name" value="ATP_GRASP"/>
    <property type="match status" value="1"/>
</dbReference>
<evidence type="ECO:0000259" key="11">
    <source>
        <dbReference type="PROSITE" id="PS50979"/>
    </source>
</evidence>
<dbReference type="InterPro" id="IPR036928">
    <property type="entry name" value="AS_sf"/>
</dbReference>
<dbReference type="InterPro" id="IPR011054">
    <property type="entry name" value="Rudment_hybrid_motif"/>
</dbReference>
<dbReference type="Gene3D" id="3.10.490.10">
    <property type="entry name" value="Gamma-glutamyl cyclotransferase-like"/>
    <property type="match status" value="1"/>
</dbReference>
<dbReference type="SUPFAM" id="SSF52440">
    <property type="entry name" value="PreATP-grasp domain"/>
    <property type="match status" value="1"/>
</dbReference>
<dbReference type="InterPro" id="IPR014085">
    <property type="entry name" value="Allophanate_hydrolase"/>
</dbReference>
<dbReference type="Gene3D" id="2.40.100.10">
    <property type="entry name" value="Cyclophilin-like"/>
    <property type="match status" value="2"/>
</dbReference>
<keyword evidence="13" id="KW-1185">Reference proteome</keyword>
<proteinExistence type="predicted"/>
<feature type="domain" description="Lipoyl-binding" evidence="9">
    <location>
        <begin position="1747"/>
        <end position="1825"/>
    </location>
</feature>
<dbReference type="Pfam" id="PF02785">
    <property type="entry name" value="Biotin_carb_C"/>
    <property type="match status" value="1"/>
</dbReference>
<dbReference type="Pfam" id="PF01425">
    <property type="entry name" value="Amidase"/>
    <property type="match status" value="1"/>
</dbReference>
<dbReference type="Gene3D" id="3.30.470.20">
    <property type="entry name" value="ATP-grasp fold, B domain"/>
    <property type="match status" value="1"/>
</dbReference>
<dbReference type="SUPFAM" id="SSF75304">
    <property type="entry name" value="Amidase signature (AS) enzymes"/>
    <property type="match status" value="1"/>
</dbReference>
<dbReference type="NCBIfam" id="NF006043">
    <property type="entry name" value="PRK08186.1"/>
    <property type="match status" value="1"/>
</dbReference>
<evidence type="ECO:0000259" key="9">
    <source>
        <dbReference type="PROSITE" id="PS50968"/>
    </source>
</evidence>
<dbReference type="InterPro" id="IPR050856">
    <property type="entry name" value="Biotin_carboxylase_complex"/>
</dbReference>
<dbReference type="Pfam" id="PF00364">
    <property type="entry name" value="Biotin_lipoyl"/>
    <property type="match status" value="1"/>
</dbReference>
<accession>A0A084BBM3</accession>
<dbReference type="SUPFAM" id="SSF160467">
    <property type="entry name" value="PH0987 N-terminal domain-like"/>
    <property type="match status" value="1"/>
</dbReference>
<keyword evidence="4" id="KW-0378">Hydrolase</keyword>
<dbReference type="PANTHER" id="PTHR18866:SF128">
    <property type="entry name" value="UREA AMIDOLYASE"/>
    <property type="match status" value="1"/>
</dbReference>
<dbReference type="SMART" id="SM00878">
    <property type="entry name" value="Biotin_carb_C"/>
    <property type="match status" value="1"/>
</dbReference>
<reference evidence="12 13" key="1">
    <citation type="journal article" date="2014" name="BMC Genomics">
        <title>Comparative genome sequencing reveals chemotype-specific gene clusters in the toxigenic black mold Stachybotrys.</title>
        <authorList>
            <person name="Semeiks J."/>
            <person name="Borek D."/>
            <person name="Otwinowski Z."/>
            <person name="Grishin N.V."/>
        </authorList>
    </citation>
    <scope>NUCLEOTIDE SEQUENCE [LARGE SCALE GENOMIC DNA]</scope>
    <source>
        <strain evidence="13">CBS 109288 / IBT 7711</strain>
    </source>
</reference>
<dbReference type="InterPro" id="IPR011764">
    <property type="entry name" value="Biotin_carboxylation_dom"/>
</dbReference>
<evidence type="ECO:0000256" key="3">
    <source>
        <dbReference type="ARBA" id="ARBA00022741"/>
    </source>
</evidence>
<dbReference type="InterPro" id="IPR005479">
    <property type="entry name" value="CPAse_ATP-bd"/>
</dbReference>
<dbReference type="Pfam" id="PF21986">
    <property type="entry name" value="AH_C"/>
    <property type="match status" value="1"/>
</dbReference>
<dbReference type="OrthoDB" id="167809at2759"/>
<sequence>MGCRVPVTIADWMSLHDTDGGLARIHALVDAERSANQTSRAWVTIADREQIDDQWQRIQQLKETTASLPLFGVPFAVKDNIDAASFPTTAACPAFSKGPVKSDSAVVRRLKAAGAILVGKTNLDQFATGLVGTRSPYGAVPNSFDPTRVSGGSSSGSAVVVARGIVPFSLGTDTAGSGRVPAGLNNVIGLKPTRGAISTHGVVPACRTLDCVSLFALTLADAHTVLTVAEGYDSSDCYSRERPPHTSPAGAPSFGSKLSPTPRLAICASPPWFGDESHRFAYENALQKASQLGWEIVPVDFDPLFELAQLLYSGPWVAERYQAIRSFIQAVQPEKMDPVVRSIIVGAENLSAADVFSGEYSRQSLTRQIEAAFASFDGLLVPTTPTFPTLQDLVVQPIAENSKLGTYTNFVNFLDWSALSIPAGFRVDGLPFGITLVSNRWREPQLVGWARQWLGSEQRLLGATNVKFTENTTAETTPSTSPTDTVAIAVVGAHLSGFPLNKDLVNRGATLDRTTFTSTHYRLYSLKTTGVQKPGLKRDLVSHGSEIEVEVWHLPAKELASFMATIPSPLSIGKLELCDGSWVHGFVCEPFGFQDAADITSFGGWRAYTSQQERHGHQVMTRTRNSPIKRVLVANRGEIAVRIINTLHKMELVAVAIYSAIDAEAPHVRLADHALALEGESVLETYLNMSQIIELALSLFVDAVIPGYGFLSENTDFATAVQGAGMVWIGPTPQQMSKLGLKHEAREIANAVGVPTVPGSLGLLTTVEQAIDEAGRIGYPLMLKSTAGGGGIGLSLCNDQQALEDAFEGVQRQAKANFANDGVFLERFVKRARHVEVQILGDGLGKVVAAGERDCSLQRRHQKVVEESPACMLPQEIREMMKASAVKLTSSVNYRNVGTVEFIYDIDTHEFYFLEINTRLQVEHPVTESVTGLDLVECMIRIASGDFEKLFPQHGDVAVFGASIEVRVYAESPLQQFRPCAGVISVLQLPETLRVDTWVEKGTVITTSYDALIAKFISFGADRAEALQKMAAGLAVARIDGVETNLDYLRAIVASEMFQSGQYSTKLLDSFQFASPRVEIIEPGALATIQDHPGRTGYWSVGIPPSGPMDDYSFCLANQTVGNRADAAGLECTLVGPTLKFHCEALVAVTGGEASVTVDQEAVSMNEPLKIHAGQVLRVGAVEHGYRVYLAIRGGLDVPVVMGSRATFDLGHLGGLQGRKLRPGDLLTISPLEDNISSPPTAGLSSSLQPALIARQPHAEWVVRVTPGPHGAPDYFTSGGLTSLFSSQWKVHHNSNRLGVRLTGPRPEWARSDGGEAGLHPSNIHDSPYSIGSISFTGDEAVILTRDGPSLGGFVVFCVIVSADMWKIGQVRPGDSIKLELVDVEAAINLAHLPASSSAVGKDIEESLAAISVIVGQIESGGRHIRVRQAGDRAVVLEFGTIQGFDLGQSFDIAAFCELHARTPIPGIEELTPGVFTLHIVYAHGLLPKEIMHRIEKHITGYTIPSSFPSRIIKLPLAFDDEASRAAVTRYASTIRDTAPWLPSNVKFLEQLNGTDDIAGFLYASEFLVIGLGDVFMGSPCALPLDPRHRLFGTKYNPSRSFTPRGSVGVGGQYMCIYATESPGGYQLVGRTVNIWDSDKVPIESSAVNTYATSDDRRPWLFHGFDRITFYPVSERDLDAKPYNELVHISDGVLVLQEYRDWIEANNDDIAMKVAQQQDAISKAPFLAELGRLYQRKASVGVSSITHGTDDQSVSGQSIKAALPGRCYKLCVQEGETISKGTLLLYIESSKMEVEIRSPVDGICTSICVKSGDIVVADDCLVVIDGS</sequence>
<feature type="region of interest" description="Disordered" evidence="8">
    <location>
        <begin position="237"/>
        <end position="257"/>
    </location>
</feature>
<dbReference type="InterPro" id="IPR000089">
    <property type="entry name" value="Biotin_lipoyl"/>
</dbReference>
<dbReference type="Gene3D" id="3.30.1360.40">
    <property type="match status" value="1"/>
</dbReference>
<dbReference type="GO" id="GO:0004847">
    <property type="term" value="F:urea carboxylase activity"/>
    <property type="evidence" value="ECO:0007669"/>
    <property type="project" value="TreeGrafter"/>
</dbReference>
<dbReference type="NCBIfam" id="TIGR02712">
    <property type="entry name" value="urea_carbox"/>
    <property type="match status" value="1"/>
</dbReference>
<dbReference type="CDD" id="cd06850">
    <property type="entry name" value="biotinyl_domain"/>
    <property type="match status" value="1"/>
</dbReference>
<dbReference type="PROSITE" id="PS00866">
    <property type="entry name" value="CPSASE_1"/>
    <property type="match status" value="1"/>
</dbReference>
<dbReference type="InterPro" id="IPR014084">
    <property type="entry name" value="Urea_COase"/>
</dbReference>
<evidence type="ECO:0000256" key="8">
    <source>
        <dbReference type="SAM" id="MobiDB-lite"/>
    </source>
</evidence>
<gene>
    <name evidence="12" type="ORF">S7711_01301</name>
</gene>
<feature type="domain" description="Biotin carboxylation" evidence="11">
    <location>
        <begin position="627"/>
        <end position="1073"/>
    </location>
</feature>
<dbReference type="SUPFAM" id="SSF56059">
    <property type="entry name" value="Glutathione synthetase ATP-binding domain-like"/>
    <property type="match status" value="1"/>
</dbReference>
<dbReference type="PROSITE" id="PS50968">
    <property type="entry name" value="BIOTINYL_LIPOYL"/>
    <property type="match status" value="1"/>
</dbReference>